<evidence type="ECO:0000256" key="4">
    <source>
        <dbReference type="ARBA" id="ARBA00023002"/>
    </source>
</evidence>
<proteinExistence type="predicted"/>
<keyword evidence="8" id="KW-1185">Reference proteome</keyword>
<dbReference type="GO" id="GO:0071949">
    <property type="term" value="F:FAD binding"/>
    <property type="evidence" value="ECO:0007669"/>
    <property type="project" value="InterPro"/>
</dbReference>
<keyword evidence="2" id="KW-0285">Flavoprotein</keyword>
<feature type="domain" description="FAD-binding" evidence="6">
    <location>
        <begin position="6"/>
        <end position="339"/>
    </location>
</feature>
<dbReference type="SUPFAM" id="SSF51905">
    <property type="entry name" value="FAD/NAD(P)-binding domain"/>
    <property type="match status" value="1"/>
</dbReference>
<reference evidence="7 8" key="1">
    <citation type="submission" date="2018-04" db="EMBL/GenBank/DDBJ databases">
        <title>Genomic Encyclopedia of Archaeal and Bacterial Type Strains, Phase II (KMG-II): from individual species to whole genera.</title>
        <authorList>
            <person name="Goeker M."/>
        </authorList>
    </citation>
    <scope>NUCLEOTIDE SEQUENCE [LARGE SCALE GENOMIC DNA]</scope>
    <source>
        <strain evidence="7 8">DSM 29329</strain>
    </source>
</reference>
<evidence type="ECO:0000256" key="1">
    <source>
        <dbReference type="ARBA" id="ARBA00001974"/>
    </source>
</evidence>
<keyword evidence="3" id="KW-0274">FAD</keyword>
<dbReference type="RefSeq" id="WP_107977270.1">
    <property type="nucleotide sequence ID" value="NZ_QBKN01000016.1"/>
</dbReference>
<comment type="cofactor">
    <cofactor evidence="1">
        <name>FAD</name>
        <dbReference type="ChEBI" id="CHEBI:57692"/>
    </cofactor>
</comment>
<dbReference type="Proteomes" id="UP000244069">
    <property type="component" value="Unassembled WGS sequence"/>
</dbReference>
<evidence type="ECO:0000313" key="7">
    <source>
        <dbReference type="EMBL" id="PTX46456.1"/>
    </source>
</evidence>
<dbReference type="InterPro" id="IPR036188">
    <property type="entry name" value="FAD/NAD-bd_sf"/>
</dbReference>
<dbReference type="AlphaFoldDB" id="A0A2T6ART7"/>
<evidence type="ECO:0000256" key="2">
    <source>
        <dbReference type="ARBA" id="ARBA00022630"/>
    </source>
</evidence>
<dbReference type="OrthoDB" id="4230779at2"/>
<dbReference type="PANTHER" id="PTHR13789:SF318">
    <property type="entry name" value="GERANYLGERANYL DIPHOSPHATE REDUCTASE"/>
    <property type="match status" value="1"/>
</dbReference>
<dbReference type="PANTHER" id="PTHR13789">
    <property type="entry name" value="MONOOXYGENASE"/>
    <property type="match status" value="1"/>
</dbReference>
<dbReference type="SUPFAM" id="SSF54373">
    <property type="entry name" value="FAD-linked reductases, C-terminal domain"/>
    <property type="match status" value="1"/>
</dbReference>
<keyword evidence="4" id="KW-0560">Oxidoreductase</keyword>
<dbReference type="InterPro" id="IPR050493">
    <property type="entry name" value="FAD-dep_Monooxygenase_BioMet"/>
</dbReference>
<dbReference type="Gene3D" id="3.50.50.60">
    <property type="entry name" value="FAD/NAD(P)-binding domain"/>
    <property type="match status" value="1"/>
</dbReference>
<name>A0A2T6ART7_9RHOB</name>
<protein>
    <submittedName>
        <fullName evidence="7">Salicylate hydroxylase</fullName>
    </submittedName>
</protein>
<dbReference type="Pfam" id="PF01494">
    <property type="entry name" value="FAD_binding_3"/>
    <property type="match status" value="1"/>
</dbReference>
<dbReference type="InterPro" id="IPR002938">
    <property type="entry name" value="FAD-bd"/>
</dbReference>
<dbReference type="PRINTS" id="PR00420">
    <property type="entry name" value="RNGMNOXGNASE"/>
</dbReference>
<keyword evidence="5" id="KW-0503">Monooxygenase</keyword>
<sequence length="390" mass="41083">MAFSDLEITVIGGGIGGLAAAIALRQRGANVVVLEQAEAIREVGAGLQISPNGLRVLAALGLDTRLAEVSCRGQAVSLRDGARGAEVARVDLTGAEPGYYFVHRADLIDLLGAAAREAGVKLRLLQKVAEVTPGAPPAISLANGDRCGGDLVVGADGLHSVLRPALNGPAEPFFTGQVAWRAVVPNVTDHPAEARVHMGPGRHVVTYPLRDGSVVNMVAVEERKGWVAEGWSHRDEAANLRAAFSGMSPELRRLMEGAEAPGLWGLFRHPVARRWHGEGVAILGDAAHPTLPFLAQGANLALEDAFVLAASLDGAPDVAAGLQRYQARRRDRAAKVIAAANGNAWKYHLRNPLIRGAAHMVLGLASRAAPGQMVKQFDWLYGYDATRGAA</sequence>
<evidence type="ECO:0000256" key="3">
    <source>
        <dbReference type="ARBA" id="ARBA00022827"/>
    </source>
</evidence>
<evidence type="ECO:0000259" key="6">
    <source>
        <dbReference type="Pfam" id="PF01494"/>
    </source>
</evidence>
<dbReference type="EMBL" id="QBKN01000016">
    <property type="protein sequence ID" value="PTX46456.1"/>
    <property type="molecule type" value="Genomic_DNA"/>
</dbReference>
<dbReference type="GO" id="GO:0004497">
    <property type="term" value="F:monooxygenase activity"/>
    <property type="evidence" value="ECO:0007669"/>
    <property type="project" value="UniProtKB-KW"/>
</dbReference>
<organism evidence="7 8">
    <name type="scientific">Allosediminivita pacifica</name>
    <dbReference type="NCBI Taxonomy" id="1267769"/>
    <lineage>
        <taxon>Bacteria</taxon>
        <taxon>Pseudomonadati</taxon>
        <taxon>Pseudomonadota</taxon>
        <taxon>Alphaproteobacteria</taxon>
        <taxon>Rhodobacterales</taxon>
        <taxon>Paracoccaceae</taxon>
        <taxon>Allosediminivita</taxon>
    </lineage>
</organism>
<accession>A0A2T6ART7</accession>
<gene>
    <name evidence="7" type="ORF">C8N44_11631</name>
</gene>
<evidence type="ECO:0000313" key="8">
    <source>
        <dbReference type="Proteomes" id="UP000244069"/>
    </source>
</evidence>
<comment type="caution">
    <text evidence="7">The sequence shown here is derived from an EMBL/GenBank/DDBJ whole genome shotgun (WGS) entry which is preliminary data.</text>
</comment>
<evidence type="ECO:0000256" key="5">
    <source>
        <dbReference type="ARBA" id="ARBA00023033"/>
    </source>
</evidence>